<sequence>MAKPFPTDNPFLRGYYAPVNVEADGAHLQITGEMPKELCGTLYRNGPNPQFAPRGPYHWFGGDGMIHAIHIENGNVSYRNRWVRTPKWEIENKEGEGLSGTFGNPLYTDPRVMALNSTIANTNIVWHGGRLLALEEAHAPFSLDPATLMPVGPKGGYETYGDRLCGPFTAHPKLDPVTGEMVFFGYSAKGRFTKEISIQNVTADGTVTRAEILDGPYSAMIHDFAVTRNWIVVPVFPLTGSMERAMAGKPPFAWEPDKGTHIAFIPRGGTVADVKWVSAPPSYVFHPMNHFETADGKVVIDVMKYDVAPLFPLPDGSPSAPQTPAARLFRWTFDLAGQGNTFKEEQLDDRAGEFPRFDERFCMSDYRHGWIVSGNVAAAGAQRIEGITHYDLATGRNTTWNAGANDRFGEPIFVARNDDAAEGDGWVLSVIYRAEEGRSDLAVFEATDLAKGPVALAHLSSRVPAGFHGNWRGGPL</sequence>
<dbReference type="GO" id="GO:0016121">
    <property type="term" value="P:carotene catabolic process"/>
    <property type="evidence" value="ECO:0007669"/>
    <property type="project" value="TreeGrafter"/>
</dbReference>
<evidence type="ECO:0000313" key="8">
    <source>
        <dbReference type="Proteomes" id="UP000190092"/>
    </source>
</evidence>
<evidence type="ECO:0000256" key="2">
    <source>
        <dbReference type="ARBA" id="ARBA00022723"/>
    </source>
</evidence>
<dbReference type="Pfam" id="PF03055">
    <property type="entry name" value="RPE65"/>
    <property type="match status" value="1"/>
</dbReference>
<dbReference type="EMBL" id="FUWJ01000013">
    <property type="protein sequence ID" value="SKA35700.1"/>
    <property type="molecule type" value="Genomic_DNA"/>
</dbReference>
<keyword evidence="4 5" id="KW-0408">Iron</keyword>
<dbReference type="GO" id="GO:0046872">
    <property type="term" value="F:metal ion binding"/>
    <property type="evidence" value="ECO:0007669"/>
    <property type="project" value="UniProtKB-KW"/>
</dbReference>
<dbReference type="EC" id="1.13.11.-" evidence="6"/>
<dbReference type="RefSeq" id="WP_085937450.1">
    <property type="nucleotide sequence ID" value="NZ_FUWJ01000013.1"/>
</dbReference>
<keyword evidence="6 7" id="KW-0223">Dioxygenase</keyword>
<feature type="binding site" evidence="5">
    <location>
        <position position="286"/>
    </location>
    <ligand>
        <name>Fe cation</name>
        <dbReference type="ChEBI" id="CHEBI:24875"/>
        <note>catalytic</note>
    </ligand>
</feature>
<accession>A0A1T4T591</accession>
<dbReference type="STRING" id="225324.SAMN02745126_05712"/>
<evidence type="ECO:0000256" key="1">
    <source>
        <dbReference type="ARBA" id="ARBA00006787"/>
    </source>
</evidence>
<dbReference type="AlphaFoldDB" id="A0A1T4T591"/>
<reference evidence="8" key="1">
    <citation type="submission" date="2017-02" db="EMBL/GenBank/DDBJ databases">
        <authorList>
            <person name="Varghese N."/>
            <person name="Submissions S."/>
        </authorList>
    </citation>
    <scope>NUCLEOTIDE SEQUENCE [LARGE SCALE GENOMIC DNA]</scope>
    <source>
        <strain evidence="8">ATCC 27094</strain>
    </source>
</reference>
<dbReference type="OrthoDB" id="6636843at2"/>
<name>A0A1T4T591_9HYPH</name>
<feature type="binding site" evidence="5">
    <location>
        <position position="171"/>
    </location>
    <ligand>
        <name>Fe cation</name>
        <dbReference type="ChEBI" id="CHEBI:24875"/>
        <note>catalytic</note>
    </ligand>
</feature>
<proteinExistence type="inferred from homology"/>
<gene>
    <name evidence="7" type="ORF">SAMN02745126_05712</name>
</gene>
<evidence type="ECO:0000256" key="5">
    <source>
        <dbReference type="PIRSR" id="PIRSR604294-1"/>
    </source>
</evidence>
<dbReference type="InterPro" id="IPR004294">
    <property type="entry name" value="Carotenoid_Oase"/>
</dbReference>
<keyword evidence="8" id="KW-1185">Reference proteome</keyword>
<comment type="cofactor">
    <cofactor evidence="5 6">
        <name>Fe(2+)</name>
        <dbReference type="ChEBI" id="CHEBI:29033"/>
    </cofactor>
    <text evidence="5 6">Binds 1 Fe(2+) ion per subunit.</text>
</comment>
<dbReference type="PANTHER" id="PTHR10543:SF89">
    <property type="entry name" value="CAROTENOID 9,10(9',10')-CLEAVAGE DIOXYGENASE 1"/>
    <property type="match status" value="1"/>
</dbReference>
<evidence type="ECO:0000313" key="7">
    <source>
        <dbReference type="EMBL" id="SKA35700.1"/>
    </source>
</evidence>
<evidence type="ECO:0000256" key="4">
    <source>
        <dbReference type="ARBA" id="ARBA00023004"/>
    </source>
</evidence>
<feature type="binding site" evidence="5">
    <location>
        <position position="222"/>
    </location>
    <ligand>
        <name>Fe cation</name>
        <dbReference type="ChEBI" id="CHEBI:24875"/>
        <note>catalytic</note>
    </ligand>
</feature>
<feature type="binding site" evidence="5">
    <location>
        <position position="468"/>
    </location>
    <ligand>
        <name>Fe cation</name>
        <dbReference type="ChEBI" id="CHEBI:24875"/>
        <note>catalytic</note>
    </ligand>
</feature>
<comment type="similarity">
    <text evidence="1 6">Belongs to the carotenoid oxygenase family.</text>
</comment>
<dbReference type="GO" id="GO:0010436">
    <property type="term" value="F:carotenoid dioxygenase activity"/>
    <property type="evidence" value="ECO:0007669"/>
    <property type="project" value="TreeGrafter"/>
</dbReference>
<evidence type="ECO:0000256" key="3">
    <source>
        <dbReference type="ARBA" id="ARBA00023002"/>
    </source>
</evidence>
<evidence type="ECO:0000256" key="6">
    <source>
        <dbReference type="RuleBase" id="RU364048"/>
    </source>
</evidence>
<organism evidence="7 8">
    <name type="scientific">Enhydrobacter aerosaccus</name>
    <dbReference type="NCBI Taxonomy" id="225324"/>
    <lineage>
        <taxon>Bacteria</taxon>
        <taxon>Pseudomonadati</taxon>
        <taxon>Pseudomonadota</taxon>
        <taxon>Alphaproteobacteria</taxon>
        <taxon>Hyphomicrobiales</taxon>
        <taxon>Enhydrobacter</taxon>
    </lineage>
</organism>
<keyword evidence="2 5" id="KW-0479">Metal-binding</keyword>
<protein>
    <recommendedName>
        <fullName evidence="6">Dioxygenase</fullName>
        <ecNumber evidence="6">1.13.11.-</ecNumber>
    </recommendedName>
</protein>
<dbReference type="Proteomes" id="UP000190092">
    <property type="component" value="Unassembled WGS sequence"/>
</dbReference>
<dbReference type="PANTHER" id="PTHR10543">
    <property type="entry name" value="BETA-CAROTENE DIOXYGENASE"/>
    <property type="match status" value="1"/>
</dbReference>
<keyword evidence="3 6" id="KW-0560">Oxidoreductase</keyword>